<dbReference type="OrthoDB" id="9807209at2"/>
<dbReference type="GO" id="GO:0016740">
    <property type="term" value="F:transferase activity"/>
    <property type="evidence" value="ECO:0007669"/>
    <property type="project" value="UniProtKB-KW"/>
</dbReference>
<dbReference type="Gene3D" id="3.90.550.10">
    <property type="entry name" value="Spore Coat Polysaccharide Biosynthesis Protein SpsA, Chain A"/>
    <property type="match status" value="1"/>
</dbReference>
<dbReference type="CDD" id="cd04186">
    <property type="entry name" value="GT_2_like_c"/>
    <property type="match status" value="1"/>
</dbReference>
<sequence>MTLVIIIGMHRSGTSLVARCLDQAGVLGGRPESMLESQPDNPLGFYERRDLVSANETLLSGVQSQWFAPPPAALRPCNVQRPGMCEAIFEDLNENVAGRDSFIKDPRLCLTWPVWRSDRSVVVFVYREPLAVAHSLQTRHGFSIGFGLLLWEHYNRLALESLRDVDHVCISYAQMASDPQALKRMLEKLRDLGVKCDPSAGESLFNPDMQHSTAVDQAAARLQSFEQTLLAEYCDALCAGGPLTPLPAPTTSLHEKIRDFAAALAPLADALETRQRLDEARALSQERTAERDRLLAEWEQLDASHNQLAVAHEQEVENHRATIAQRDSLIADLEISQTDLAQRDHELAEMADKTNYLFHELSQAYTHLLTYEQSSLARVNRWATGLYKLVTGQRRENSRYDDVLANARQYIADNALEMPEVRPGKLAMLGNVLCYMASNPAGSLRSISWPRIRRGFSVFFGSSAADLQVWIDARFPEQAKARMALDPTELSPGLDNLELEFPAAESPQVSIVVPVFNDYRVTVHCLQSLLRHSPAGQYEVILADDGSTDLTGTIESRIRGIQVVRGGNLGFLRNCNRAAEQARGDFVLMLNNDTAVTAGWLQALLDVFEDPEVGAAGPKLVFANGALQEAGGIMWRDASAWNFGRMDDAAKPAYSYVKDVDYISGACLMLRRCLWEKLGGFDERFVPAYYEDADICFAVREAGYRVVYQPAACIFHFEGVSNGTDLTSGVKQHQITNQQVFADKWQAVLERDHYPNAEHVIWARDRSAHKPCVLFIDHYVPHYDKDAGSRSTFMYVKLLLSMGYRVQFMGANFFAHSPYTEALQQLGVEVLVGESIARGLDAWLAEHAPYINQIFLHRPHVAEQFLPHLKKLASCPPINFVGHDLHYLRIGREAELQSDPALQKSADSWRQREFAVFDQVDRIYYFSQAETYEIARHRPDLALRTIPLHALEDKPLPSYAPIRPTHLLFVGGFNHPPNVDAARWFVEEILPQVSAAVPDCHFHLVGSNPNSAVKALATDNVTVHGYVDDVALDALYRDVGLAVVPLRYGAGVKGKVLEAVQQNVPLVTTHIGTEGIPDADAVMWIADDAQAIAETVVGLLNGSINPADRMARYGGWLEQHFSSRRAEALLRVDFEGGP</sequence>
<dbReference type="InterPro" id="IPR029044">
    <property type="entry name" value="Nucleotide-diphossugar_trans"/>
</dbReference>
<protein>
    <submittedName>
        <fullName evidence="2">GT2 family glycosyltransferase</fullName>
    </submittedName>
</protein>
<evidence type="ECO:0000259" key="1">
    <source>
        <dbReference type="Pfam" id="PF00535"/>
    </source>
</evidence>
<keyword evidence="3" id="KW-1185">Reference proteome</keyword>
<dbReference type="Proteomes" id="UP000294980">
    <property type="component" value="Unassembled WGS sequence"/>
</dbReference>
<dbReference type="PANTHER" id="PTHR43179">
    <property type="entry name" value="RHAMNOSYLTRANSFERASE WBBL"/>
    <property type="match status" value="1"/>
</dbReference>
<dbReference type="AlphaFoldDB" id="A0A4R2KXD0"/>
<dbReference type="Pfam" id="PF13692">
    <property type="entry name" value="Glyco_trans_1_4"/>
    <property type="match status" value="1"/>
</dbReference>
<organism evidence="2 3">
    <name type="scientific">Chromatocurvus halotolerans</name>
    <dbReference type="NCBI Taxonomy" id="1132028"/>
    <lineage>
        <taxon>Bacteria</taxon>
        <taxon>Pseudomonadati</taxon>
        <taxon>Pseudomonadota</taxon>
        <taxon>Gammaproteobacteria</taxon>
        <taxon>Cellvibrionales</taxon>
        <taxon>Halieaceae</taxon>
        <taxon>Chromatocurvus</taxon>
    </lineage>
</organism>
<keyword evidence="2" id="KW-0808">Transferase</keyword>
<accession>A0A4R2KXD0</accession>
<dbReference type="InterPro" id="IPR027417">
    <property type="entry name" value="P-loop_NTPase"/>
</dbReference>
<comment type="caution">
    <text evidence="2">The sequence shown here is derived from an EMBL/GenBank/DDBJ whole genome shotgun (WGS) entry which is preliminary data.</text>
</comment>
<name>A0A4R2KXD0_9GAMM</name>
<evidence type="ECO:0000313" key="3">
    <source>
        <dbReference type="Proteomes" id="UP000294980"/>
    </source>
</evidence>
<dbReference type="Gene3D" id="3.40.50.2000">
    <property type="entry name" value="Glycogen Phosphorylase B"/>
    <property type="match status" value="1"/>
</dbReference>
<dbReference type="SUPFAM" id="SSF53448">
    <property type="entry name" value="Nucleotide-diphospho-sugar transferases"/>
    <property type="match status" value="1"/>
</dbReference>
<dbReference type="SUPFAM" id="SSF52540">
    <property type="entry name" value="P-loop containing nucleoside triphosphate hydrolases"/>
    <property type="match status" value="1"/>
</dbReference>
<proteinExistence type="predicted"/>
<feature type="domain" description="Glycosyltransferase 2-like" evidence="1">
    <location>
        <begin position="510"/>
        <end position="632"/>
    </location>
</feature>
<gene>
    <name evidence="2" type="ORF">EV688_11155</name>
</gene>
<evidence type="ECO:0000313" key="2">
    <source>
        <dbReference type="EMBL" id="TCO74898.1"/>
    </source>
</evidence>
<dbReference type="Pfam" id="PF00535">
    <property type="entry name" value="Glycos_transf_2"/>
    <property type="match status" value="1"/>
</dbReference>
<dbReference type="PANTHER" id="PTHR43179:SF7">
    <property type="entry name" value="RHAMNOSYLTRANSFERASE WBBL"/>
    <property type="match status" value="1"/>
</dbReference>
<dbReference type="InterPro" id="IPR001173">
    <property type="entry name" value="Glyco_trans_2-like"/>
</dbReference>
<reference evidence="2 3" key="1">
    <citation type="submission" date="2019-03" db="EMBL/GenBank/DDBJ databases">
        <title>Genomic Encyclopedia of Type Strains, Phase IV (KMG-IV): sequencing the most valuable type-strain genomes for metagenomic binning, comparative biology and taxonomic classification.</title>
        <authorList>
            <person name="Goeker M."/>
        </authorList>
    </citation>
    <scope>NUCLEOTIDE SEQUENCE [LARGE SCALE GENOMIC DNA]</scope>
    <source>
        <strain evidence="2 3">DSM 23344</strain>
    </source>
</reference>
<dbReference type="EMBL" id="SLWX01000011">
    <property type="protein sequence ID" value="TCO74898.1"/>
    <property type="molecule type" value="Genomic_DNA"/>
</dbReference>
<dbReference type="Gene3D" id="3.40.50.300">
    <property type="entry name" value="P-loop containing nucleotide triphosphate hydrolases"/>
    <property type="match status" value="1"/>
</dbReference>
<dbReference type="SUPFAM" id="SSF53756">
    <property type="entry name" value="UDP-Glycosyltransferase/glycogen phosphorylase"/>
    <property type="match status" value="1"/>
</dbReference>
<dbReference type="CDD" id="cd03801">
    <property type="entry name" value="GT4_PimA-like"/>
    <property type="match status" value="1"/>
</dbReference>